<dbReference type="Pfam" id="PF01795">
    <property type="entry name" value="Methyltransf_5"/>
    <property type="match status" value="1"/>
</dbReference>
<evidence type="ECO:0000256" key="5">
    <source>
        <dbReference type="ARBA" id="ARBA00022691"/>
    </source>
</evidence>
<sequence>MSAFHTGVLLADVIPFLNIKRSNKYIDATIGGGDYTEAILSKGGIVLGIDQDEEAISFCRGRFKEYIKDKRLSVALGNFENVHKIALENDFHDISGIVYDLGISSGQIDNLERGFSFKNGKAVLDMRMSKLTNVKASDILNALGEKQLAGIFYSYGNLLEAKLIARKIVEARKTSSINTVQDLIDILRLIRSDPYRDDFLAKVFLALRIVTNNELESLVDSLPRSIDLLTSGGRLAVISFQSIEDKIVKNLKRSFQIQEITKSPIVPDSLEILQNPRSRSAKLRVYEKI</sequence>
<dbReference type="HAMAP" id="MF_01007">
    <property type="entry name" value="16SrRNA_methyltr_H"/>
    <property type="match status" value="1"/>
</dbReference>
<evidence type="ECO:0000313" key="7">
    <source>
        <dbReference type="EMBL" id="PIS22945.1"/>
    </source>
</evidence>
<comment type="similarity">
    <text evidence="1 6">Belongs to the methyltransferase superfamily. RsmH family.</text>
</comment>
<dbReference type="SUPFAM" id="SSF53335">
    <property type="entry name" value="S-adenosyl-L-methionine-dependent methyltransferases"/>
    <property type="match status" value="1"/>
</dbReference>
<dbReference type="EMBL" id="PEYT01000023">
    <property type="protein sequence ID" value="PIS22945.1"/>
    <property type="molecule type" value="Genomic_DNA"/>
</dbReference>
<gene>
    <name evidence="6" type="primary">rsmH</name>
    <name evidence="7" type="ORF">COT49_02550</name>
</gene>
<feature type="binding site" evidence="6">
    <location>
        <position position="50"/>
    </location>
    <ligand>
        <name>S-adenosyl-L-methionine</name>
        <dbReference type="ChEBI" id="CHEBI:59789"/>
    </ligand>
</feature>
<keyword evidence="5 6" id="KW-0949">S-adenosyl-L-methionine</keyword>
<accession>A0A2H0XDQ2</accession>
<comment type="subcellular location">
    <subcellularLocation>
        <location evidence="6">Cytoplasm</location>
    </subcellularLocation>
</comment>
<feature type="binding site" evidence="6">
    <location>
        <position position="79"/>
    </location>
    <ligand>
        <name>S-adenosyl-L-methionine</name>
        <dbReference type="ChEBI" id="CHEBI:59789"/>
    </ligand>
</feature>
<keyword evidence="4 6" id="KW-0808">Transferase</keyword>
<dbReference type="GO" id="GO:0005737">
    <property type="term" value="C:cytoplasm"/>
    <property type="evidence" value="ECO:0007669"/>
    <property type="project" value="UniProtKB-SubCell"/>
</dbReference>
<evidence type="ECO:0000313" key="8">
    <source>
        <dbReference type="Proteomes" id="UP000230340"/>
    </source>
</evidence>
<dbReference type="Proteomes" id="UP000230340">
    <property type="component" value="Unassembled WGS sequence"/>
</dbReference>
<evidence type="ECO:0000256" key="2">
    <source>
        <dbReference type="ARBA" id="ARBA00022552"/>
    </source>
</evidence>
<evidence type="ECO:0000256" key="6">
    <source>
        <dbReference type="HAMAP-Rule" id="MF_01007"/>
    </source>
</evidence>
<dbReference type="InterPro" id="IPR029063">
    <property type="entry name" value="SAM-dependent_MTases_sf"/>
</dbReference>
<comment type="caution">
    <text evidence="7">The sequence shown here is derived from an EMBL/GenBank/DDBJ whole genome shotgun (WGS) entry which is preliminary data.</text>
</comment>
<dbReference type="NCBIfam" id="TIGR00006">
    <property type="entry name" value="16S rRNA (cytosine(1402)-N(4))-methyltransferase RsmH"/>
    <property type="match status" value="1"/>
</dbReference>
<keyword evidence="3 6" id="KW-0489">Methyltransferase</keyword>
<comment type="catalytic activity">
    <reaction evidence="6">
        <text>cytidine(1402) in 16S rRNA + S-adenosyl-L-methionine = N(4)-methylcytidine(1402) in 16S rRNA + S-adenosyl-L-homocysteine + H(+)</text>
        <dbReference type="Rhea" id="RHEA:42928"/>
        <dbReference type="Rhea" id="RHEA-COMP:10286"/>
        <dbReference type="Rhea" id="RHEA-COMP:10287"/>
        <dbReference type="ChEBI" id="CHEBI:15378"/>
        <dbReference type="ChEBI" id="CHEBI:57856"/>
        <dbReference type="ChEBI" id="CHEBI:59789"/>
        <dbReference type="ChEBI" id="CHEBI:74506"/>
        <dbReference type="ChEBI" id="CHEBI:82748"/>
        <dbReference type="EC" id="2.1.1.199"/>
    </reaction>
</comment>
<keyword evidence="6" id="KW-0963">Cytoplasm</keyword>
<keyword evidence="2 6" id="KW-0698">rRNA processing</keyword>
<organism evidence="7 8">
    <name type="scientific">candidate division WWE3 bacterium CG08_land_8_20_14_0_20_40_13</name>
    <dbReference type="NCBI Taxonomy" id="1975084"/>
    <lineage>
        <taxon>Bacteria</taxon>
        <taxon>Katanobacteria</taxon>
    </lineage>
</organism>
<name>A0A2H0XDQ2_UNCKA</name>
<dbReference type="GO" id="GO:0070475">
    <property type="term" value="P:rRNA base methylation"/>
    <property type="evidence" value="ECO:0007669"/>
    <property type="project" value="UniProtKB-UniRule"/>
</dbReference>
<evidence type="ECO:0000256" key="1">
    <source>
        <dbReference type="ARBA" id="ARBA00010396"/>
    </source>
</evidence>
<feature type="binding site" evidence="6">
    <location>
        <position position="107"/>
    </location>
    <ligand>
        <name>S-adenosyl-L-methionine</name>
        <dbReference type="ChEBI" id="CHEBI:59789"/>
    </ligand>
</feature>
<feature type="binding site" evidence="6">
    <location>
        <position position="100"/>
    </location>
    <ligand>
        <name>S-adenosyl-L-methionine</name>
        <dbReference type="ChEBI" id="CHEBI:59789"/>
    </ligand>
</feature>
<evidence type="ECO:0000256" key="3">
    <source>
        <dbReference type="ARBA" id="ARBA00022603"/>
    </source>
</evidence>
<reference evidence="8" key="1">
    <citation type="submission" date="2017-09" db="EMBL/GenBank/DDBJ databases">
        <title>Depth-based differentiation of microbial function through sediment-hosted aquifers and enrichment of novel symbionts in the deep terrestrial subsurface.</title>
        <authorList>
            <person name="Probst A.J."/>
            <person name="Ladd B."/>
            <person name="Jarett J.K."/>
            <person name="Geller-Mcgrath D.E."/>
            <person name="Sieber C.M.K."/>
            <person name="Emerson J.B."/>
            <person name="Anantharaman K."/>
            <person name="Thomas B.C."/>
            <person name="Malmstrom R."/>
            <person name="Stieglmeier M."/>
            <person name="Klingl A."/>
            <person name="Woyke T."/>
            <person name="Ryan C.M."/>
            <person name="Banfield J.F."/>
        </authorList>
    </citation>
    <scope>NUCLEOTIDE SEQUENCE [LARGE SCALE GENOMIC DNA]</scope>
</reference>
<dbReference type="PANTHER" id="PTHR11265">
    <property type="entry name" value="S-ADENOSYL-METHYLTRANSFERASE MRAW"/>
    <property type="match status" value="1"/>
</dbReference>
<proteinExistence type="inferred from homology"/>
<dbReference type="GO" id="GO:0071424">
    <property type="term" value="F:rRNA (cytosine-N4-)-methyltransferase activity"/>
    <property type="evidence" value="ECO:0007669"/>
    <property type="project" value="UniProtKB-UniRule"/>
</dbReference>
<protein>
    <recommendedName>
        <fullName evidence="6">Ribosomal RNA small subunit methyltransferase H</fullName>
        <ecNumber evidence="6">2.1.1.199</ecNumber>
    </recommendedName>
    <alternativeName>
        <fullName evidence="6">16S rRNA m(4)C1402 methyltransferase</fullName>
    </alternativeName>
    <alternativeName>
        <fullName evidence="6">rRNA (cytosine-N(4)-)-methyltransferase RsmH</fullName>
    </alternativeName>
</protein>
<dbReference type="Gene3D" id="1.10.150.170">
    <property type="entry name" value="Putative methyltransferase TM0872, insert domain"/>
    <property type="match status" value="1"/>
</dbReference>
<dbReference type="InterPro" id="IPR002903">
    <property type="entry name" value="RsmH"/>
</dbReference>
<evidence type="ECO:0000256" key="4">
    <source>
        <dbReference type="ARBA" id="ARBA00022679"/>
    </source>
</evidence>
<dbReference type="PIRSF" id="PIRSF004486">
    <property type="entry name" value="MraW"/>
    <property type="match status" value="1"/>
</dbReference>
<dbReference type="AlphaFoldDB" id="A0A2H0XDQ2"/>
<dbReference type="Gene3D" id="3.40.50.150">
    <property type="entry name" value="Vaccinia Virus protein VP39"/>
    <property type="match status" value="1"/>
</dbReference>
<comment type="function">
    <text evidence="6">Specifically methylates the N4 position of cytidine in position 1402 (C1402) of 16S rRNA.</text>
</comment>
<dbReference type="SUPFAM" id="SSF81799">
    <property type="entry name" value="Putative methyltransferase TM0872, insert domain"/>
    <property type="match status" value="1"/>
</dbReference>
<comment type="caution">
    <text evidence="6">Lacks conserved residue(s) required for the propagation of feature annotation.</text>
</comment>
<dbReference type="PANTHER" id="PTHR11265:SF0">
    <property type="entry name" value="12S RRNA N4-METHYLCYTIDINE METHYLTRANSFERASE"/>
    <property type="match status" value="1"/>
</dbReference>
<dbReference type="EC" id="2.1.1.199" evidence="6"/>
<dbReference type="InterPro" id="IPR023397">
    <property type="entry name" value="SAM-dep_MeTrfase_MraW_recog"/>
</dbReference>